<feature type="region of interest" description="Disordered" evidence="1">
    <location>
        <begin position="872"/>
        <end position="934"/>
    </location>
</feature>
<feature type="compositionally biased region" description="Low complexity" evidence="1">
    <location>
        <begin position="221"/>
        <end position="241"/>
    </location>
</feature>
<evidence type="ECO:0000256" key="2">
    <source>
        <dbReference type="SAM" id="Phobius"/>
    </source>
</evidence>
<feature type="region of interest" description="Disordered" evidence="1">
    <location>
        <begin position="186"/>
        <end position="307"/>
    </location>
</feature>
<protein>
    <submittedName>
        <fullName evidence="3">Uncharacterized protein</fullName>
    </submittedName>
</protein>
<name>A0A427SV14_9PSEU</name>
<accession>A0A427SV14</accession>
<feature type="compositionally biased region" description="Basic residues" evidence="1">
    <location>
        <begin position="912"/>
        <end position="926"/>
    </location>
</feature>
<gene>
    <name evidence="3" type="ORF">EIY87_44120</name>
</gene>
<feature type="transmembrane region" description="Helical" evidence="2">
    <location>
        <begin position="665"/>
        <end position="683"/>
    </location>
</feature>
<reference evidence="3 4" key="1">
    <citation type="submission" date="2018-12" db="EMBL/GenBank/DDBJ databases">
        <title>Amycolatopsis eburnea sp. nov. actinomycete associate with arbuscular mycorrhiza fungal spore.</title>
        <authorList>
            <person name="Lumyong S."/>
            <person name="Chaiya L."/>
        </authorList>
    </citation>
    <scope>NUCLEOTIDE SEQUENCE [LARGE SCALE GENOMIC DNA]</scope>
    <source>
        <strain evidence="3 4">GLM-1</strain>
    </source>
</reference>
<evidence type="ECO:0000256" key="1">
    <source>
        <dbReference type="SAM" id="MobiDB-lite"/>
    </source>
</evidence>
<dbReference type="Proteomes" id="UP000267081">
    <property type="component" value="Unassembled WGS sequence"/>
</dbReference>
<keyword evidence="2" id="KW-1133">Transmembrane helix</keyword>
<feature type="transmembrane region" description="Helical" evidence="2">
    <location>
        <begin position="735"/>
        <end position="756"/>
    </location>
</feature>
<comment type="caution">
    <text evidence="3">The sequence shown here is derived from an EMBL/GenBank/DDBJ whole genome shotgun (WGS) entry which is preliminary data.</text>
</comment>
<keyword evidence="4" id="KW-1185">Reference proteome</keyword>
<evidence type="ECO:0000313" key="3">
    <source>
        <dbReference type="EMBL" id="RSD07784.1"/>
    </source>
</evidence>
<feature type="compositionally biased region" description="Low complexity" evidence="1">
    <location>
        <begin position="136"/>
        <end position="148"/>
    </location>
</feature>
<organism evidence="3 4">
    <name type="scientific">Amycolatopsis eburnea</name>
    <dbReference type="NCBI Taxonomy" id="2267691"/>
    <lineage>
        <taxon>Bacteria</taxon>
        <taxon>Bacillati</taxon>
        <taxon>Actinomycetota</taxon>
        <taxon>Actinomycetes</taxon>
        <taxon>Pseudonocardiales</taxon>
        <taxon>Pseudonocardiaceae</taxon>
        <taxon>Amycolatopsis</taxon>
    </lineage>
</organism>
<feature type="compositionally biased region" description="Basic and acidic residues" evidence="1">
    <location>
        <begin position="186"/>
        <end position="212"/>
    </location>
</feature>
<feature type="region of interest" description="Disordered" evidence="1">
    <location>
        <begin position="41"/>
        <end position="172"/>
    </location>
</feature>
<feature type="region of interest" description="Disordered" evidence="1">
    <location>
        <begin position="1"/>
        <end position="29"/>
    </location>
</feature>
<keyword evidence="2" id="KW-0472">Membrane</keyword>
<evidence type="ECO:0000313" key="4">
    <source>
        <dbReference type="Proteomes" id="UP000267081"/>
    </source>
</evidence>
<feature type="compositionally biased region" description="Basic residues" evidence="1">
    <location>
        <begin position="872"/>
        <end position="887"/>
    </location>
</feature>
<dbReference type="EMBL" id="RSEC01000063">
    <property type="protein sequence ID" value="RSD07784.1"/>
    <property type="molecule type" value="Genomic_DNA"/>
</dbReference>
<sequence length="1527" mass="165820">MPDLLAPAARASGSPPRVGPALSGWPGQLLAGQDLVGNQAVAAGALSTSPRPPTAKPAPGKKPEPMPLRKATAPPAPGADRKDAKGTDERPEKGAKKKEDAAGPRTPGADPKFQALKKDVAAKKRRVASSHPPPAAEAGAAQGAAVPPADDREARGKAAHAEDMAAAQPKQFDKQAFIAAVEKAVKDRAPKNLDEADKFGESGKAEEVKTEVQGKVGAGKDAAAQEIADTTAAAPQPAPDTKQVVPLAVDQVPGKPEAPNPAQAAPDALPKSATDMSDGPRQVTDRMAEAQVTEQQLAMKNSREPGFDKAVRDKKTLEAHSESAPEQLRAGEATELKKVKATAATRGAGAMAAIHTTRVATGRQVATGKQGAKGHDEDKRAQVAALLQKVFDDTKADVEKILSDLDKKVDDQFTTGEKRARDRFTDEHTRGMDEYKDRRYSGWAGKARWVKDLFADLPEEANRIYERARDHYLTAMREVIADVAGTVESELRHAKERIASGRKELKQAVDTLPKDLRAIGKEAAADFEGKFDELADTVDDKGTELVDTLATKYVDAVKAVDAEIAAEKEKNKSLFHKAADAIGGVIDTIKELGRLLGGVLRKAASAVPLILRDPIGFLGRLISGVGGGLKLFMDNAGRHLQQGVLAWLLGTGVAAGLQLPTSFDVLGILVLIAGLLGLSWPNIRDRLARRVNPKAMAAAETGTDAIPIVVEAKKRGVAGLWSDLKSRVGDLKRDLIGKLVSYLLPTIIIAGITWIVSLFNPASAFIRACKMIIDIIRFIVTQGRQIIEFVNTVLDAVIAIARGGTGGVPAMVERALARSIPVLIGALAAILGIGGIAGKVKQIFQALSRPVNRAIDWVIDKITGLLKKLWNKIKPKPAKPKRPKPKRPKDGGRPDRPRRRPRRPRRPDARRPGKRRPDRGPGRRPRERSEADKRRSLNAALRAANRLIGAASATVDGVRRQLPRLKRRYELTSIRLVESGALHVIELAINPRAKSKKGLFPYRMGKATDSVGLTAVGQQVSNLDNAIDPMEQKHPAAFVVTIAAVPGEVARNPRIAARYGDEAWAGSTERRVAHRRTAVVIGINAAEPLDPRASVDRGAAAVGKAVHAVQRPDQLRVAVFGFVWAPGWVHKETKAHASIDTVRAAYNSLESAGEKEAVREDEEKGVKDRKSVPYGLVRGHILKSPYTKRAVEILQEVNRQVHVLSQDADSGVRAPKGRGVLAAYDEVLRTISGDPVMIIGGYDFEDLDWRENGEPRTVQLTKLANRIDRAIRVAIARHAPEVLYPTEPSTLVKVWDEVWPADRRNRVFQALQDRADAAARDRLPYGAGEGEGRRFRNWLRRLFGADFSVAYDPRASVGTDPRLASSRGFAVRAASRRRKRHAIYAVILQSQSMASARTLANEFFLSNPSIGPRERIILQTRVFTHVEAVIRLMADNPGLRVHDPQVQARLNAMTQAVRDYQNRIPQGERSAAANQRLHDTMDVVERMTRDIITTLTASDLRRTWVKLRAQLRKAQHEAKRASAPRRT</sequence>
<keyword evidence="2" id="KW-0812">Transmembrane</keyword>
<feature type="compositionally biased region" description="Basic and acidic residues" evidence="1">
    <location>
        <begin position="149"/>
        <end position="163"/>
    </location>
</feature>
<feature type="compositionally biased region" description="Low complexity" evidence="1">
    <location>
        <begin position="1"/>
        <end position="16"/>
    </location>
</feature>
<feature type="compositionally biased region" description="Basic and acidic residues" evidence="1">
    <location>
        <begin position="79"/>
        <end position="102"/>
    </location>
</feature>
<proteinExistence type="predicted"/>
<feature type="compositionally biased region" description="Basic residues" evidence="1">
    <location>
        <begin position="896"/>
        <end position="905"/>
    </location>
</feature>